<dbReference type="Proteomes" id="UP000188603">
    <property type="component" value="Chromosome"/>
</dbReference>
<dbReference type="GO" id="GO:0044341">
    <property type="term" value="P:sodium-dependent phosphate transport"/>
    <property type="evidence" value="ECO:0007669"/>
    <property type="project" value="InterPro"/>
</dbReference>
<keyword evidence="4 6" id="KW-1133">Transmembrane helix</keyword>
<dbReference type="OrthoDB" id="9763003at2"/>
<evidence type="ECO:0000256" key="2">
    <source>
        <dbReference type="ARBA" id="ARBA00022475"/>
    </source>
</evidence>
<dbReference type="InterPro" id="IPR026022">
    <property type="entry name" value="PhoU_dom"/>
</dbReference>
<dbReference type="EMBL" id="CP019699">
    <property type="protein sequence ID" value="AQS54890.1"/>
    <property type="molecule type" value="Genomic_DNA"/>
</dbReference>
<comment type="subcellular location">
    <subcellularLocation>
        <location evidence="1">Cell membrane</location>
        <topology evidence="1">Multi-pass membrane protein</topology>
    </subcellularLocation>
</comment>
<accession>A0A1U9K4E3</accession>
<dbReference type="RefSeq" id="WP_077718706.1">
    <property type="nucleotide sequence ID" value="NZ_CP019699.1"/>
</dbReference>
<keyword evidence="2" id="KW-1003">Cell membrane</keyword>
<proteinExistence type="predicted"/>
<reference evidence="8 9" key="1">
    <citation type="journal article" date="2015" name="Int. J. Syst. Evol. Microbiol.">
        <title>Novibacillus thermophilus gen. nov., sp. nov., a Gram-staining-negative and moderately thermophilic member of the family Thermoactinomycetaceae.</title>
        <authorList>
            <person name="Yang G."/>
            <person name="Chen J."/>
            <person name="Zhou S."/>
        </authorList>
    </citation>
    <scope>NUCLEOTIDE SEQUENCE [LARGE SCALE GENOMIC DNA]</scope>
    <source>
        <strain evidence="8 9">SG-1</strain>
    </source>
</reference>
<keyword evidence="5 6" id="KW-0472">Membrane</keyword>
<dbReference type="NCBIfam" id="NF037997">
    <property type="entry name" value="Na_Pi_symport"/>
    <property type="match status" value="1"/>
</dbReference>
<dbReference type="InterPro" id="IPR038078">
    <property type="entry name" value="PhoU-like_sf"/>
</dbReference>
<organism evidence="8 9">
    <name type="scientific">Novibacillus thermophilus</name>
    <dbReference type="NCBI Taxonomy" id="1471761"/>
    <lineage>
        <taxon>Bacteria</taxon>
        <taxon>Bacillati</taxon>
        <taxon>Bacillota</taxon>
        <taxon>Bacilli</taxon>
        <taxon>Bacillales</taxon>
        <taxon>Thermoactinomycetaceae</taxon>
        <taxon>Novibacillus</taxon>
    </lineage>
</organism>
<dbReference type="PANTHER" id="PTHR10010">
    <property type="entry name" value="SOLUTE CARRIER FAMILY 34 SODIUM PHOSPHATE , MEMBER 2-RELATED"/>
    <property type="match status" value="1"/>
</dbReference>
<feature type="transmembrane region" description="Helical" evidence="6">
    <location>
        <begin position="290"/>
        <end position="311"/>
    </location>
</feature>
<dbReference type="Gene3D" id="1.20.58.220">
    <property type="entry name" value="Phosphate transport system protein phou homolog 2, domain 2"/>
    <property type="match status" value="1"/>
</dbReference>
<dbReference type="GO" id="GO:0005886">
    <property type="term" value="C:plasma membrane"/>
    <property type="evidence" value="ECO:0007669"/>
    <property type="project" value="UniProtKB-SubCell"/>
</dbReference>
<evidence type="ECO:0000313" key="9">
    <source>
        <dbReference type="Proteomes" id="UP000188603"/>
    </source>
</evidence>
<evidence type="ECO:0000256" key="5">
    <source>
        <dbReference type="ARBA" id="ARBA00023136"/>
    </source>
</evidence>
<evidence type="ECO:0000256" key="4">
    <source>
        <dbReference type="ARBA" id="ARBA00022989"/>
    </source>
</evidence>
<evidence type="ECO:0000259" key="7">
    <source>
        <dbReference type="Pfam" id="PF01895"/>
    </source>
</evidence>
<evidence type="ECO:0000256" key="1">
    <source>
        <dbReference type="ARBA" id="ARBA00004651"/>
    </source>
</evidence>
<feature type="transmembrane region" description="Helical" evidence="6">
    <location>
        <begin position="113"/>
        <end position="130"/>
    </location>
</feature>
<dbReference type="KEGG" id="ntr:B0W44_02990"/>
<dbReference type="Pfam" id="PF02690">
    <property type="entry name" value="Na_Pi_cotrans"/>
    <property type="match status" value="1"/>
</dbReference>
<feature type="domain" description="PhoU" evidence="7">
    <location>
        <begin position="348"/>
        <end position="433"/>
    </location>
</feature>
<feature type="transmembrane region" description="Helical" evidence="6">
    <location>
        <begin position="6"/>
        <end position="26"/>
    </location>
</feature>
<dbReference type="InterPro" id="IPR004633">
    <property type="entry name" value="NaPi_cotrn-rel/YqeW-like"/>
</dbReference>
<feature type="transmembrane region" description="Helical" evidence="6">
    <location>
        <begin position="249"/>
        <end position="270"/>
    </location>
</feature>
<feature type="domain" description="PhoU" evidence="7">
    <location>
        <begin position="453"/>
        <end position="538"/>
    </location>
</feature>
<sequence length="542" mass="59226">MEGISVQETLFLFLGGLGIFLFGIKYMGDGLEKAAGDRLRLILDRLTTNPVMGVIAGILTTVLIQSSSGTTVLVVGFVNAGLMTLRQAIGVIMGANIGTTVTAFIIGLKIEDYALPIIALGAVLLFFFKYEHIRNIGQIIFGFGMLFYGLQTMGTGLKPLKDLSLFQDLMVELGQNPILGVLVGTVFTVIVQSSSATIGVLQQLADDGGVALRTALPILFGDNIGTTITAVLASLGASLAARRAALSHVLFNVIGTIIFILALPLFYPLVTWLGEMTGADIRMQIAYAHGIFNFTNTLIQLPFIGVLAYIVTKVIRGEEEIIEYGAKNLDTRLLNNPSVALGQAAKELDRMAHLSFKALNNAADYFFHGKSRDSELVMQREEVINDLEKKISDYLTQISSSTFSAAESNRHTLLMQTINDIERVGDHATNVVELGNYKKRHKIVFSDEAFAELQEMYALTLDTFGMAIEALKQNDTELAQKVIQNEEKIDKMERKFRKSHIARLNNGHCTGNAGVAFLDFISNLERIGDHSMNIAQSVLGEY</sequence>
<keyword evidence="9" id="KW-1185">Reference proteome</keyword>
<dbReference type="GO" id="GO:0005436">
    <property type="term" value="F:sodium:phosphate symporter activity"/>
    <property type="evidence" value="ECO:0007669"/>
    <property type="project" value="InterPro"/>
</dbReference>
<feature type="transmembrane region" description="Helical" evidence="6">
    <location>
        <begin position="214"/>
        <end position="237"/>
    </location>
</feature>
<evidence type="ECO:0000313" key="8">
    <source>
        <dbReference type="EMBL" id="AQS54890.1"/>
    </source>
</evidence>
<feature type="transmembrane region" description="Helical" evidence="6">
    <location>
        <begin position="136"/>
        <end position="157"/>
    </location>
</feature>
<evidence type="ECO:0000256" key="3">
    <source>
        <dbReference type="ARBA" id="ARBA00022692"/>
    </source>
</evidence>
<name>A0A1U9K4E3_9BACL</name>
<feature type="transmembrane region" description="Helical" evidence="6">
    <location>
        <begin position="85"/>
        <end position="106"/>
    </location>
</feature>
<dbReference type="PANTHER" id="PTHR10010:SF46">
    <property type="entry name" value="SODIUM-DEPENDENT PHOSPHATE TRANSPORT PROTEIN 2B"/>
    <property type="match status" value="1"/>
</dbReference>
<feature type="transmembrane region" description="Helical" evidence="6">
    <location>
        <begin position="178"/>
        <end position="202"/>
    </location>
</feature>
<gene>
    <name evidence="8" type="ORF">B0W44_02990</name>
</gene>
<dbReference type="SUPFAM" id="SSF109755">
    <property type="entry name" value="PhoU-like"/>
    <property type="match status" value="1"/>
</dbReference>
<dbReference type="AlphaFoldDB" id="A0A1U9K4E3"/>
<dbReference type="Pfam" id="PF01895">
    <property type="entry name" value="PhoU"/>
    <property type="match status" value="2"/>
</dbReference>
<dbReference type="NCBIfam" id="TIGR00704">
    <property type="entry name" value="NaPi_cotrn_rel"/>
    <property type="match status" value="1"/>
</dbReference>
<keyword evidence="3 6" id="KW-0812">Transmembrane</keyword>
<feature type="transmembrane region" description="Helical" evidence="6">
    <location>
        <begin position="46"/>
        <end position="65"/>
    </location>
</feature>
<protein>
    <submittedName>
        <fullName evidence="8">Sodium-dependent phosphate transporter</fullName>
    </submittedName>
</protein>
<evidence type="ECO:0000256" key="6">
    <source>
        <dbReference type="SAM" id="Phobius"/>
    </source>
</evidence>
<dbReference type="InterPro" id="IPR003841">
    <property type="entry name" value="Na/Pi_transpt"/>
</dbReference>